<sequence length="147" mass="14391">MSHGPAHDPGGPTRDPAGALLRGGAGPGLAALLVAALVMLVLDGGAAAVSAAVGGVLAVLALAVGPLVMRAAGRLTPSGLQAVAVGSYFAVVVVLGVVWVLLGAVEEFDDTAAAVGVLAAAGAWVVGQAVRTRRLRTPVFSDTELPR</sequence>
<proteinExistence type="predicted"/>
<keyword evidence="1" id="KW-1133">Transmembrane helix</keyword>
<dbReference type="Proteomes" id="UP001612915">
    <property type="component" value="Unassembled WGS sequence"/>
</dbReference>
<comment type="caution">
    <text evidence="2">The sequence shown here is derived from an EMBL/GenBank/DDBJ whole genome shotgun (WGS) entry which is preliminary data.</text>
</comment>
<protein>
    <submittedName>
        <fullName evidence="2">Uncharacterized protein</fullName>
    </submittedName>
</protein>
<feature type="transmembrane region" description="Helical" evidence="1">
    <location>
        <begin position="111"/>
        <end position="130"/>
    </location>
</feature>
<evidence type="ECO:0000313" key="3">
    <source>
        <dbReference type="Proteomes" id="UP001612915"/>
    </source>
</evidence>
<dbReference type="RefSeq" id="WP_398284271.1">
    <property type="nucleotide sequence ID" value="NZ_JBITLV010000008.1"/>
</dbReference>
<feature type="transmembrane region" description="Helical" evidence="1">
    <location>
        <begin position="80"/>
        <end position="105"/>
    </location>
</feature>
<keyword evidence="3" id="KW-1185">Reference proteome</keyword>
<name>A0ABW8ATG7_9ACTN</name>
<keyword evidence="1" id="KW-0812">Transmembrane</keyword>
<feature type="transmembrane region" description="Helical" evidence="1">
    <location>
        <begin position="48"/>
        <end position="68"/>
    </location>
</feature>
<feature type="transmembrane region" description="Helical" evidence="1">
    <location>
        <begin position="20"/>
        <end position="42"/>
    </location>
</feature>
<keyword evidence="1" id="KW-0472">Membrane</keyword>
<organism evidence="2 3">
    <name type="scientific">Spongisporangium articulatum</name>
    <dbReference type="NCBI Taxonomy" id="3362603"/>
    <lineage>
        <taxon>Bacteria</taxon>
        <taxon>Bacillati</taxon>
        <taxon>Actinomycetota</taxon>
        <taxon>Actinomycetes</taxon>
        <taxon>Kineosporiales</taxon>
        <taxon>Kineosporiaceae</taxon>
        <taxon>Spongisporangium</taxon>
    </lineage>
</organism>
<evidence type="ECO:0000256" key="1">
    <source>
        <dbReference type="SAM" id="Phobius"/>
    </source>
</evidence>
<dbReference type="EMBL" id="JBITLV010000008">
    <property type="protein sequence ID" value="MFI7589670.1"/>
    <property type="molecule type" value="Genomic_DNA"/>
</dbReference>
<gene>
    <name evidence="2" type="ORF">ACIB24_21590</name>
</gene>
<reference evidence="2 3" key="1">
    <citation type="submission" date="2024-10" db="EMBL/GenBank/DDBJ databases">
        <title>The Natural Products Discovery Center: Release of the First 8490 Sequenced Strains for Exploring Actinobacteria Biosynthetic Diversity.</title>
        <authorList>
            <person name="Kalkreuter E."/>
            <person name="Kautsar S.A."/>
            <person name="Yang D."/>
            <person name="Bader C.D."/>
            <person name="Teijaro C.N."/>
            <person name="Fluegel L."/>
            <person name="Davis C.M."/>
            <person name="Simpson J.R."/>
            <person name="Lauterbach L."/>
            <person name="Steele A.D."/>
            <person name="Gui C."/>
            <person name="Meng S."/>
            <person name="Li G."/>
            <person name="Viehrig K."/>
            <person name="Ye F."/>
            <person name="Su P."/>
            <person name="Kiefer A.F."/>
            <person name="Nichols A."/>
            <person name="Cepeda A.J."/>
            <person name="Yan W."/>
            <person name="Fan B."/>
            <person name="Jiang Y."/>
            <person name="Adhikari A."/>
            <person name="Zheng C.-J."/>
            <person name="Schuster L."/>
            <person name="Cowan T.M."/>
            <person name="Smanski M.J."/>
            <person name="Chevrette M.G."/>
            <person name="De Carvalho L.P.S."/>
            <person name="Shen B."/>
        </authorList>
    </citation>
    <scope>NUCLEOTIDE SEQUENCE [LARGE SCALE GENOMIC DNA]</scope>
    <source>
        <strain evidence="2 3">NPDC049639</strain>
    </source>
</reference>
<accession>A0ABW8ATG7</accession>
<evidence type="ECO:0000313" key="2">
    <source>
        <dbReference type="EMBL" id="MFI7589670.1"/>
    </source>
</evidence>